<evidence type="ECO:0000256" key="6">
    <source>
        <dbReference type="SAM" id="MobiDB-lite"/>
    </source>
</evidence>
<dbReference type="PROSITE" id="PS50294">
    <property type="entry name" value="WD_REPEATS_REGION"/>
    <property type="match status" value="2"/>
</dbReference>
<dbReference type="InterPro" id="IPR015943">
    <property type="entry name" value="WD40/YVTN_repeat-like_dom_sf"/>
</dbReference>
<feature type="compositionally biased region" description="Polar residues" evidence="6">
    <location>
        <begin position="83"/>
        <end position="96"/>
    </location>
</feature>
<dbReference type="AlphaFoldDB" id="A0AAD9L7F4"/>
<feature type="region of interest" description="Disordered" evidence="6">
    <location>
        <begin position="167"/>
        <end position="374"/>
    </location>
</feature>
<dbReference type="InterPro" id="IPR020472">
    <property type="entry name" value="WD40_PAC1"/>
</dbReference>
<keyword evidence="2 5" id="KW-0853">WD repeat</keyword>
<dbReference type="SMART" id="SM00667">
    <property type="entry name" value="LisH"/>
    <property type="match status" value="1"/>
</dbReference>
<feature type="compositionally biased region" description="Low complexity" evidence="6">
    <location>
        <begin position="233"/>
        <end position="248"/>
    </location>
</feature>
<accession>A0AAD9L7F4</accession>
<keyword evidence="3" id="KW-0677">Repeat</keyword>
<dbReference type="PANTHER" id="PTHR22846">
    <property type="entry name" value="WD40 REPEAT PROTEIN"/>
    <property type="match status" value="1"/>
</dbReference>
<feature type="compositionally biased region" description="Basic and acidic residues" evidence="6">
    <location>
        <begin position="307"/>
        <end position="323"/>
    </location>
</feature>
<dbReference type="Gene3D" id="1.20.960.30">
    <property type="match status" value="1"/>
</dbReference>
<evidence type="ECO:0000256" key="4">
    <source>
        <dbReference type="ARBA" id="ARBA00023242"/>
    </source>
</evidence>
<feature type="region of interest" description="Disordered" evidence="6">
    <location>
        <begin position="83"/>
        <end position="114"/>
    </location>
</feature>
<evidence type="ECO:0000256" key="1">
    <source>
        <dbReference type="ARBA" id="ARBA00004123"/>
    </source>
</evidence>
<dbReference type="GO" id="GO:0003714">
    <property type="term" value="F:transcription corepressor activity"/>
    <property type="evidence" value="ECO:0007669"/>
    <property type="project" value="InterPro"/>
</dbReference>
<evidence type="ECO:0000256" key="5">
    <source>
        <dbReference type="PROSITE-ProRule" id="PRU00221"/>
    </source>
</evidence>
<dbReference type="SMART" id="SM00320">
    <property type="entry name" value="WD40"/>
    <property type="match status" value="8"/>
</dbReference>
<sequence length="805" mass="88431">MLPPNPPVPTHGDFDPATYQPPDDGMEVDEEEATYELSSTEINILIYLYLLESNLPHTAFSLLSESQLPQTSLFQYFNPSYPSPSAASGKSKVNGTPGTGKSPRDGLFGNPEGKIPRGELIRKLWKALRWEEVERHVTASGQPYSPQCPNPFHLLIPHICPPGYPSATGNTKAPLPPSFRVSPPPSRASEPFPADPNDLPAAGPSSSRSSRDKSNGAGGGEGKGKRKSRRNSTESSSRNPSPSRGASPARDRRNDTQTKRAKLDETVDKSAKSSKGKEKADDAMSVDSEPRRKARVSNGRLDSPAAKSKDTNSSRLGVDEDRRRSKSPLRRQGKDQPEEEEEDDEQDDETEAEDKEEREKAEKKVKEEELRDIEDERKNRPGWIGEERVRSFREHRDFVSTVAWNPKNAEVLATGSGDGTARLWDFKPQQGESKPVETVKKPFVISHKSIESSRKAVTAVAWHPDGTVLATGSHDGTGRLFTPSGQLQGIMTYGRGAISALKFSPSGHHILTAKTDYTVSLWAVGSSNDQRMLRTFSSHTAEVNDVEWLDDNVFASCGNDKKIFVYRTNDKISRFTFGGHSDDITRLKWQPAREGLAVEDRMLASASDDGTIRLWLLPRYPKDRGTVSRSVSPTKPNEDDEDDNAFDWEENGMNGDKGKRRCVRTLVVVDESENKRMDTVEWSPNGEYIAAGGQDTTVKLFNAATGECVRSLSGLEEGIGSISFSPLANGLIAGGGWFGKIIIWKVETGKLVAQHEIDEDVGKQQTRDKPMNLSMAWRSDGNQLAVGLANKSVLVVHTAGLGPSA</sequence>
<dbReference type="PROSITE" id="PS50896">
    <property type="entry name" value="LISH"/>
    <property type="match status" value="1"/>
</dbReference>
<dbReference type="InterPro" id="IPR006594">
    <property type="entry name" value="LisH"/>
</dbReference>
<feature type="repeat" description="WD" evidence="5">
    <location>
        <begin position="450"/>
        <end position="481"/>
    </location>
</feature>
<feature type="repeat" description="WD" evidence="5">
    <location>
        <begin position="670"/>
        <end position="711"/>
    </location>
</feature>
<feature type="compositionally biased region" description="Acidic residues" evidence="6">
    <location>
        <begin position="337"/>
        <end position="354"/>
    </location>
</feature>
<dbReference type="GO" id="GO:0006357">
    <property type="term" value="P:regulation of transcription by RNA polymerase II"/>
    <property type="evidence" value="ECO:0007669"/>
    <property type="project" value="TreeGrafter"/>
</dbReference>
<dbReference type="InterPro" id="IPR001680">
    <property type="entry name" value="WD40_rpt"/>
</dbReference>
<dbReference type="EMBL" id="JAODAN010000003">
    <property type="protein sequence ID" value="KAK1925284.1"/>
    <property type="molecule type" value="Genomic_DNA"/>
</dbReference>
<feature type="compositionally biased region" description="Basic and acidic residues" evidence="6">
    <location>
        <begin position="249"/>
        <end position="282"/>
    </location>
</feature>
<dbReference type="GO" id="GO:0000118">
    <property type="term" value="C:histone deacetylase complex"/>
    <property type="evidence" value="ECO:0007669"/>
    <property type="project" value="TreeGrafter"/>
</dbReference>
<dbReference type="CDD" id="cd00200">
    <property type="entry name" value="WD40"/>
    <property type="match status" value="1"/>
</dbReference>
<dbReference type="InterPro" id="IPR024977">
    <property type="entry name" value="Apc4-like_WD40_dom"/>
</dbReference>
<evidence type="ECO:0000313" key="9">
    <source>
        <dbReference type="Proteomes" id="UP001182556"/>
    </source>
</evidence>
<evidence type="ECO:0000313" key="8">
    <source>
        <dbReference type="EMBL" id="KAK1925284.1"/>
    </source>
</evidence>
<feature type="repeat" description="WD" evidence="5">
    <location>
        <begin position="577"/>
        <end position="615"/>
    </location>
</feature>
<dbReference type="InterPro" id="IPR045183">
    <property type="entry name" value="Ebi-like"/>
</dbReference>
<comment type="subcellular location">
    <subcellularLocation>
        <location evidence="1">Nucleus</location>
    </subcellularLocation>
</comment>
<proteinExistence type="predicted"/>
<name>A0AAD9L7F4_PAPLA</name>
<feature type="compositionally biased region" description="Acidic residues" evidence="6">
    <location>
        <begin position="638"/>
        <end position="650"/>
    </location>
</feature>
<feature type="domain" description="Anaphase-promoting complex subunit 4-like WD40" evidence="7">
    <location>
        <begin position="670"/>
        <end position="723"/>
    </location>
</feature>
<feature type="repeat" description="WD" evidence="5">
    <location>
        <begin position="491"/>
        <end position="532"/>
    </location>
</feature>
<feature type="region of interest" description="Disordered" evidence="6">
    <location>
        <begin position="1"/>
        <end position="26"/>
    </location>
</feature>
<evidence type="ECO:0000256" key="2">
    <source>
        <dbReference type="ARBA" id="ARBA00022574"/>
    </source>
</evidence>
<dbReference type="Gene3D" id="2.130.10.10">
    <property type="entry name" value="YVTN repeat-like/Quinoprotein amine dehydrogenase"/>
    <property type="match status" value="1"/>
</dbReference>
<organism evidence="8 9">
    <name type="scientific">Papiliotrema laurentii</name>
    <name type="common">Cryptococcus laurentii</name>
    <dbReference type="NCBI Taxonomy" id="5418"/>
    <lineage>
        <taxon>Eukaryota</taxon>
        <taxon>Fungi</taxon>
        <taxon>Dikarya</taxon>
        <taxon>Basidiomycota</taxon>
        <taxon>Agaricomycotina</taxon>
        <taxon>Tremellomycetes</taxon>
        <taxon>Tremellales</taxon>
        <taxon>Rhynchogastremaceae</taxon>
        <taxon>Papiliotrema</taxon>
    </lineage>
</organism>
<feature type="compositionally biased region" description="Basic and acidic residues" evidence="6">
    <location>
        <begin position="355"/>
        <end position="374"/>
    </location>
</feature>
<feature type="region of interest" description="Disordered" evidence="6">
    <location>
        <begin position="624"/>
        <end position="651"/>
    </location>
</feature>
<dbReference type="PANTHER" id="PTHR22846:SF2">
    <property type="entry name" value="F-BOX-LIKE_WD REPEAT-CONTAINING PROTEIN EBI"/>
    <property type="match status" value="1"/>
</dbReference>
<dbReference type="SUPFAM" id="SSF50978">
    <property type="entry name" value="WD40 repeat-like"/>
    <property type="match status" value="1"/>
</dbReference>
<gene>
    <name evidence="8" type="ORF">DB88DRAFT_483407</name>
</gene>
<dbReference type="Pfam" id="PF12894">
    <property type="entry name" value="ANAPC4_WD40"/>
    <property type="match status" value="1"/>
</dbReference>
<dbReference type="PROSITE" id="PS50082">
    <property type="entry name" value="WD_REPEATS_2"/>
    <property type="match status" value="5"/>
</dbReference>
<dbReference type="Pfam" id="PF00400">
    <property type="entry name" value="WD40"/>
    <property type="match status" value="5"/>
</dbReference>
<evidence type="ECO:0000256" key="3">
    <source>
        <dbReference type="ARBA" id="ARBA00022737"/>
    </source>
</evidence>
<feature type="repeat" description="WD" evidence="5">
    <location>
        <begin position="392"/>
        <end position="427"/>
    </location>
</feature>
<dbReference type="PROSITE" id="PS00678">
    <property type="entry name" value="WD_REPEATS_1"/>
    <property type="match status" value="1"/>
</dbReference>
<reference evidence="8" key="1">
    <citation type="submission" date="2023-02" db="EMBL/GenBank/DDBJ databases">
        <title>Identification and recombinant expression of a fungal hydrolase from Papiliotrema laurentii that hydrolyzes apple cutin and clears colloidal polyester polyurethane.</title>
        <authorList>
            <consortium name="DOE Joint Genome Institute"/>
            <person name="Roman V.A."/>
            <person name="Bojanowski C."/>
            <person name="Crable B.R."/>
            <person name="Wagner D.N."/>
            <person name="Hung C.S."/>
            <person name="Nadeau L.J."/>
            <person name="Schratz L."/>
            <person name="Haridas S."/>
            <person name="Pangilinan J."/>
            <person name="Lipzen A."/>
            <person name="Na H."/>
            <person name="Yan M."/>
            <person name="Ng V."/>
            <person name="Grigoriev I.V."/>
            <person name="Spatafora J.W."/>
            <person name="Barlow D."/>
            <person name="Biffinger J."/>
            <person name="Kelley-Loughnane N."/>
            <person name="Varaljay V.A."/>
            <person name="Crookes-Goodson W.J."/>
        </authorList>
    </citation>
    <scope>NUCLEOTIDE SEQUENCE</scope>
    <source>
        <strain evidence="8">5307AH</strain>
    </source>
</reference>
<dbReference type="Pfam" id="PF08513">
    <property type="entry name" value="LisH"/>
    <property type="match status" value="1"/>
</dbReference>
<protein>
    <submittedName>
        <fullName evidence="8">Histone deacetylation-related protein</fullName>
    </submittedName>
</protein>
<feature type="compositionally biased region" description="Pro residues" evidence="6">
    <location>
        <begin position="174"/>
        <end position="186"/>
    </location>
</feature>
<evidence type="ECO:0000259" key="7">
    <source>
        <dbReference type="Pfam" id="PF12894"/>
    </source>
</evidence>
<comment type="caution">
    <text evidence="8">The sequence shown here is derived from an EMBL/GenBank/DDBJ whole genome shotgun (WGS) entry which is preliminary data.</text>
</comment>
<dbReference type="InterPro" id="IPR036322">
    <property type="entry name" value="WD40_repeat_dom_sf"/>
</dbReference>
<dbReference type="Proteomes" id="UP001182556">
    <property type="component" value="Unassembled WGS sequence"/>
</dbReference>
<dbReference type="PRINTS" id="PR00320">
    <property type="entry name" value="GPROTEINBRPT"/>
</dbReference>
<dbReference type="InterPro" id="IPR019775">
    <property type="entry name" value="WD40_repeat_CS"/>
</dbReference>
<keyword evidence="9" id="KW-1185">Reference proteome</keyword>
<keyword evidence="4" id="KW-0539">Nucleus</keyword>